<sequence length="1040" mass="116683">MFQSVLTIFGSNWLPFGLAPITLAQEVLTPEEASVLFSGPKFLVALLAGVAMAFAFQLLFTNFSVAIGISSWEIDSDSDDESESLGRTIRKVQGKVGAWALITASIALFIACFLAVKLSLIESAFLGAIIGVVIWSTYFSLVIWLGSSAVGSLIGSIANTVTSGIQALMGTATAGVGANTAKKQLVSTAEDITAAVRRELTSGFDSEGIRNTLQSSLGSLELPKLDIKEIRNQFDQLLKDTDLQSVANSDLLQNINRQTFVDLISSRADLSKEDVNRIADQFEGAWQQALNRKNPTEQVINLLKSATPEELNSEQLGERLQELVTVGGGNGNGVIKQAIRYGLSAAAPAVMERVNLSNIDVNKITTQLQKLKEKVQDVDVDQITEQFQKFREQASEQVSATLPISLENTIKADVEDYILHSFPWHFNRITLVDEFKEVIYDVNADPTTVRRELEEINQEYFTNLLKQRDDLSEARVKEISDQMESDRLEVLETVKQAETREKGQDFRSRIEDYLRSTGKEELNPEGIERDFRKLLEDPEAGFEDLSSRFGQFDRDTFVQLLQQRQDISEEEANNIVSQLERNRDNFLNRARELQEQAKAKADELRQRVEDYLRNTNKDELNPEAIKREFRVLLDDPQAGISLLRSRLSQFDRDTFVQLLSQRQDLSEEQVNQVLDQLEAVRDSILQVPQQAKEQYEKTTKAIAEYLRNTNLEELDPEGIRADLEKLLNDPKAGALALRDRLSHVDRETLVKLVSQRGDLSQEQVNQIIDRAQDAIGDIVRAPRRLAKRTAQQALDFEGNLEEYLRNTNKDELNPEGIKRDLQLLLSSPRAGIGNLSDRASKFDRSTIVALLSQREDISEEEANRIVDQIDSVRSSIVEQFQQIQQRVQSLLDGVFAKVRNYLNSLDRSELNYEGIKQDFAKVFDDPQAGFEALRDRLSQFDRDTLVAVISSREDISEADANRIINQIEAARDGVLQRAERIQKETQKRLKAIQEQAKKQAEETKKTVANAAWWIFGTAITSLAASAIAGAIAVTGITLPG</sequence>
<dbReference type="EMBL" id="CP054698">
    <property type="protein sequence ID" value="QMS88909.1"/>
    <property type="molecule type" value="Genomic_DNA"/>
</dbReference>
<keyword evidence="2" id="KW-0472">Membrane</keyword>
<gene>
    <name evidence="3" type="ORF">HUN01_15350</name>
</gene>
<keyword evidence="4" id="KW-1185">Reference proteome</keyword>
<feature type="transmembrane region" description="Helical" evidence="2">
    <location>
        <begin position="157"/>
        <end position="178"/>
    </location>
</feature>
<keyword evidence="2" id="KW-1133">Transmembrane helix</keyword>
<organism evidence="3 4">
    <name type="scientific">Nostoc edaphicum CCNP1411</name>
    <dbReference type="NCBI Taxonomy" id="1472755"/>
    <lineage>
        <taxon>Bacteria</taxon>
        <taxon>Bacillati</taxon>
        <taxon>Cyanobacteriota</taxon>
        <taxon>Cyanophyceae</taxon>
        <taxon>Nostocales</taxon>
        <taxon>Nostocaceae</taxon>
        <taxon>Nostoc</taxon>
    </lineage>
</organism>
<name>A0A7D7LE90_9NOSO</name>
<dbReference type="Proteomes" id="UP000514713">
    <property type="component" value="Chromosome"/>
</dbReference>
<feature type="coiled-coil region" evidence="1">
    <location>
        <begin position="964"/>
        <end position="1006"/>
    </location>
</feature>
<evidence type="ECO:0000256" key="2">
    <source>
        <dbReference type="SAM" id="Phobius"/>
    </source>
</evidence>
<feature type="transmembrane region" description="Helical" evidence="2">
    <location>
        <begin position="1012"/>
        <end position="1038"/>
    </location>
</feature>
<feature type="coiled-coil region" evidence="1">
    <location>
        <begin position="569"/>
        <end position="621"/>
    </location>
</feature>
<protein>
    <submittedName>
        <fullName evidence="3">MFS transporter</fullName>
    </submittedName>
</protein>
<dbReference type="AlphaFoldDB" id="A0A7D7LE90"/>
<feature type="transmembrane region" description="Helical" evidence="2">
    <location>
        <begin position="96"/>
        <end position="118"/>
    </location>
</feature>
<reference evidence="4" key="1">
    <citation type="submission" date="2020-06" db="EMBL/GenBank/DDBJ databases">
        <title>Nostoc edaphicum CCNP1411 genome.</title>
        <authorList>
            <person name="Fidor A."/>
            <person name="Grabski M."/>
            <person name="Gawor J."/>
            <person name="Gromadka R."/>
            <person name="Wegrzyn G."/>
            <person name="Mazur-Marzec H."/>
        </authorList>
    </citation>
    <scope>NUCLEOTIDE SEQUENCE [LARGE SCALE GENOMIC DNA]</scope>
    <source>
        <strain evidence="4">CCNP1411</strain>
    </source>
</reference>
<keyword evidence="1" id="KW-0175">Coiled coil</keyword>
<accession>A0A7D7LE90</accession>
<proteinExistence type="predicted"/>
<feature type="transmembrane region" description="Helical" evidence="2">
    <location>
        <begin position="124"/>
        <end position="145"/>
    </location>
</feature>
<feature type="transmembrane region" description="Helical" evidence="2">
    <location>
        <begin position="40"/>
        <end position="60"/>
    </location>
</feature>
<keyword evidence="2" id="KW-0812">Transmembrane</keyword>
<evidence type="ECO:0000256" key="1">
    <source>
        <dbReference type="SAM" id="Coils"/>
    </source>
</evidence>
<dbReference type="KEGG" id="ned:HUN01_15350"/>
<evidence type="ECO:0000313" key="3">
    <source>
        <dbReference type="EMBL" id="QMS88909.1"/>
    </source>
</evidence>
<dbReference type="RefSeq" id="WP_181931990.1">
    <property type="nucleotide sequence ID" value="NZ_CP054698.1"/>
</dbReference>
<evidence type="ECO:0000313" key="4">
    <source>
        <dbReference type="Proteomes" id="UP000514713"/>
    </source>
</evidence>